<evidence type="ECO:0000256" key="2">
    <source>
        <dbReference type="SAM" id="SignalP"/>
    </source>
</evidence>
<name>W2I643_PHYNI</name>
<keyword evidence="1" id="KW-0472">Membrane</keyword>
<keyword evidence="2" id="KW-0732">Signal</keyword>
<gene>
    <name evidence="3" type="ORF">L916_17837</name>
</gene>
<dbReference type="VEuPathDB" id="FungiDB:PPTG_17045"/>
<keyword evidence="1" id="KW-0812">Transmembrane</keyword>
<proteinExistence type="predicted"/>
<dbReference type="EMBL" id="KI675617">
    <property type="protein sequence ID" value="ETL28868.1"/>
    <property type="molecule type" value="Genomic_DNA"/>
</dbReference>
<sequence>MNATSFIVITVAAIVCLGNLSTVASTADLPVGRTNATTPSNSNENEERSVLNLGWLRSGFKNTPNLKTVPANGPPTSGVEGILGKASQLKPRSMTQNEITKAQRLVEKSPELRKMKSLVGTNPQTFSKEQVKSMQTFVKKNPKTGAKNLAVVFGISAVLVLVIASIVAANIALVKKS</sequence>
<keyword evidence="1" id="KW-1133">Transmembrane helix</keyword>
<protein>
    <recommendedName>
        <fullName evidence="4">RxLR effector protein</fullName>
    </recommendedName>
</protein>
<dbReference type="Proteomes" id="UP000053864">
    <property type="component" value="Unassembled WGS sequence"/>
</dbReference>
<feature type="transmembrane region" description="Helical" evidence="1">
    <location>
        <begin position="149"/>
        <end position="174"/>
    </location>
</feature>
<feature type="signal peptide" evidence="2">
    <location>
        <begin position="1"/>
        <end position="26"/>
    </location>
</feature>
<dbReference type="AlphaFoldDB" id="W2I643"/>
<accession>W2I643</accession>
<evidence type="ECO:0000313" key="3">
    <source>
        <dbReference type="EMBL" id="ETL28868.1"/>
    </source>
</evidence>
<reference evidence="3" key="1">
    <citation type="submission" date="2013-11" db="EMBL/GenBank/DDBJ databases">
        <title>The Genome Sequence of Phytophthora parasitica CJ05E6.</title>
        <authorList>
            <consortium name="The Broad Institute Genomics Platform"/>
            <person name="Russ C."/>
            <person name="Tyler B."/>
            <person name="Panabieres F."/>
            <person name="Shan W."/>
            <person name="Tripathy S."/>
            <person name="Grunwald N."/>
            <person name="Machado M."/>
            <person name="Johnson C.S."/>
            <person name="Arredondo F."/>
            <person name="Hong C."/>
            <person name="Coffey M."/>
            <person name="Young S.K."/>
            <person name="Zeng Q."/>
            <person name="Gargeya S."/>
            <person name="Fitzgerald M."/>
            <person name="Abouelleil A."/>
            <person name="Alvarado L."/>
            <person name="Chapman S.B."/>
            <person name="Gainer-Dewar J."/>
            <person name="Goldberg J."/>
            <person name="Griggs A."/>
            <person name="Gujja S."/>
            <person name="Hansen M."/>
            <person name="Howarth C."/>
            <person name="Imamovic A."/>
            <person name="Ireland A."/>
            <person name="Larimer J."/>
            <person name="McCowan C."/>
            <person name="Murphy C."/>
            <person name="Pearson M."/>
            <person name="Poon T.W."/>
            <person name="Priest M."/>
            <person name="Roberts A."/>
            <person name="Saif S."/>
            <person name="Shea T."/>
            <person name="Sykes S."/>
            <person name="Wortman J."/>
            <person name="Nusbaum C."/>
            <person name="Birren B."/>
        </authorList>
    </citation>
    <scope>NUCLEOTIDE SEQUENCE [LARGE SCALE GENOMIC DNA]</scope>
    <source>
        <strain evidence="3">CJ05E6</strain>
    </source>
</reference>
<evidence type="ECO:0008006" key="4">
    <source>
        <dbReference type="Google" id="ProtNLM"/>
    </source>
</evidence>
<evidence type="ECO:0000256" key="1">
    <source>
        <dbReference type="SAM" id="Phobius"/>
    </source>
</evidence>
<feature type="chain" id="PRO_5004817039" description="RxLR effector protein" evidence="2">
    <location>
        <begin position="27"/>
        <end position="177"/>
    </location>
</feature>
<organism evidence="3">
    <name type="scientific">Phytophthora nicotianae</name>
    <name type="common">Potato buckeye rot agent</name>
    <name type="synonym">Phytophthora parasitica</name>
    <dbReference type="NCBI Taxonomy" id="4792"/>
    <lineage>
        <taxon>Eukaryota</taxon>
        <taxon>Sar</taxon>
        <taxon>Stramenopiles</taxon>
        <taxon>Oomycota</taxon>
        <taxon>Peronosporomycetes</taxon>
        <taxon>Peronosporales</taxon>
        <taxon>Peronosporaceae</taxon>
        <taxon>Phytophthora</taxon>
    </lineage>
</organism>